<keyword evidence="2" id="KW-1133">Transmembrane helix</keyword>
<feature type="region of interest" description="Disordered" evidence="1">
    <location>
        <begin position="90"/>
        <end position="146"/>
    </location>
</feature>
<gene>
    <name evidence="3" type="ORF">R9X50_00369600</name>
</gene>
<sequence>MGFFDVIKALAFPALIALVLYALLAYALVPMIRTYRARYSQYLPIDSLSEQTATLRTRAADALTTFVLPSSTRWRRNTVDSIGEELDFGDEEGERMVGFDVGRPGGGVSGSRTSVRGIDSERRLSRELEEGFKDDSEDDSEDDGRR</sequence>
<reference evidence="3 4" key="1">
    <citation type="submission" date="2023-11" db="EMBL/GenBank/DDBJ databases">
        <title>An acidophilic fungus is an integral part of prey digestion in a carnivorous sundew plant.</title>
        <authorList>
            <person name="Tsai I.J."/>
        </authorList>
    </citation>
    <scope>NUCLEOTIDE SEQUENCE [LARGE SCALE GENOMIC DNA]</scope>
    <source>
        <strain evidence="3">169a</strain>
    </source>
</reference>
<dbReference type="AlphaFoldDB" id="A0AAQ3M3X7"/>
<evidence type="ECO:0000313" key="3">
    <source>
        <dbReference type="EMBL" id="WPH00865.1"/>
    </source>
</evidence>
<feature type="compositionally biased region" description="Acidic residues" evidence="1">
    <location>
        <begin position="135"/>
        <end position="146"/>
    </location>
</feature>
<protein>
    <submittedName>
        <fullName evidence="3">Uncharacterized protein</fullName>
    </submittedName>
</protein>
<dbReference type="EMBL" id="CP138584">
    <property type="protein sequence ID" value="WPH00865.1"/>
    <property type="molecule type" value="Genomic_DNA"/>
</dbReference>
<feature type="transmembrane region" description="Helical" evidence="2">
    <location>
        <begin position="6"/>
        <end position="29"/>
    </location>
</feature>
<accession>A0AAQ3M3X7</accession>
<name>A0AAQ3M3X7_9PEZI</name>
<keyword evidence="4" id="KW-1185">Reference proteome</keyword>
<keyword evidence="2" id="KW-0812">Transmembrane</keyword>
<evidence type="ECO:0000313" key="4">
    <source>
        <dbReference type="Proteomes" id="UP001303373"/>
    </source>
</evidence>
<keyword evidence="2" id="KW-0472">Membrane</keyword>
<evidence type="ECO:0000256" key="1">
    <source>
        <dbReference type="SAM" id="MobiDB-lite"/>
    </source>
</evidence>
<organism evidence="3 4">
    <name type="scientific">Acrodontium crateriforme</name>
    <dbReference type="NCBI Taxonomy" id="150365"/>
    <lineage>
        <taxon>Eukaryota</taxon>
        <taxon>Fungi</taxon>
        <taxon>Dikarya</taxon>
        <taxon>Ascomycota</taxon>
        <taxon>Pezizomycotina</taxon>
        <taxon>Dothideomycetes</taxon>
        <taxon>Dothideomycetidae</taxon>
        <taxon>Mycosphaerellales</taxon>
        <taxon>Teratosphaeriaceae</taxon>
        <taxon>Acrodontium</taxon>
    </lineage>
</organism>
<feature type="compositionally biased region" description="Basic and acidic residues" evidence="1">
    <location>
        <begin position="118"/>
        <end position="134"/>
    </location>
</feature>
<evidence type="ECO:0000256" key="2">
    <source>
        <dbReference type="SAM" id="Phobius"/>
    </source>
</evidence>
<proteinExistence type="predicted"/>
<dbReference type="Proteomes" id="UP001303373">
    <property type="component" value="Chromosome 5"/>
</dbReference>